<dbReference type="OrthoDB" id="9779344at2"/>
<dbReference type="Pfam" id="PF04468">
    <property type="entry name" value="PSP1"/>
    <property type="match status" value="1"/>
</dbReference>
<proteinExistence type="predicted"/>
<dbReference type="AlphaFoldDB" id="A0A1H3G7T2"/>
<feature type="compositionally biased region" description="Basic residues" evidence="1">
    <location>
        <begin position="304"/>
        <end position="314"/>
    </location>
</feature>
<feature type="compositionally biased region" description="Basic and acidic residues" evidence="1">
    <location>
        <begin position="463"/>
        <end position="472"/>
    </location>
</feature>
<feature type="compositionally biased region" description="Basic residues" evidence="1">
    <location>
        <begin position="395"/>
        <end position="411"/>
    </location>
</feature>
<evidence type="ECO:0000256" key="1">
    <source>
        <dbReference type="SAM" id="MobiDB-lite"/>
    </source>
</evidence>
<feature type="region of interest" description="Disordered" evidence="1">
    <location>
        <begin position="386"/>
        <end position="500"/>
    </location>
</feature>
<feature type="compositionally biased region" description="Polar residues" evidence="1">
    <location>
        <begin position="414"/>
        <end position="436"/>
    </location>
</feature>
<dbReference type="Proteomes" id="UP000183918">
    <property type="component" value="Unassembled WGS sequence"/>
</dbReference>
<dbReference type="GO" id="GO:0005737">
    <property type="term" value="C:cytoplasm"/>
    <property type="evidence" value="ECO:0007669"/>
    <property type="project" value="TreeGrafter"/>
</dbReference>
<protein>
    <submittedName>
        <fullName evidence="3">Cell fate regulator YaaT, PSP1 superfamily (Controls sporulation, competence, biofilm development)</fullName>
    </submittedName>
</protein>
<dbReference type="STRING" id="1122142.SAMN02910414_00445"/>
<evidence type="ECO:0000313" key="3">
    <source>
        <dbReference type="EMBL" id="SDX98419.1"/>
    </source>
</evidence>
<dbReference type="InterPro" id="IPR047767">
    <property type="entry name" value="PSP1-like"/>
</dbReference>
<dbReference type="PANTHER" id="PTHR43830">
    <property type="entry name" value="PROTEIN PSP1"/>
    <property type="match status" value="1"/>
</dbReference>
<feature type="compositionally biased region" description="Basic and acidic residues" evidence="1">
    <location>
        <begin position="315"/>
        <end position="340"/>
    </location>
</feature>
<feature type="compositionally biased region" description="Basic residues" evidence="1">
    <location>
        <begin position="448"/>
        <end position="462"/>
    </location>
</feature>
<dbReference type="EMBL" id="FNPG01000006">
    <property type="protein sequence ID" value="SDX98419.1"/>
    <property type="molecule type" value="Genomic_DNA"/>
</dbReference>
<evidence type="ECO:0000259" key="2">
    <source>
        <dbReference type="PROSITE" id="PS51411"/>
    </source>
</evidence>
<sequence length="500" mass="58036">MTEIVGIRFRNAGKIYYFATAGFQLEPPMHVIVETARGIEMGTVLLGNREVEDEKVVQPLKPVIRIATEEDDLIVEENKRKEKEAFVICKEKIEKHGLEMKLVDAEYTFDNNKLLFYFTADGRIDFRELVKDLAAIFRTRIELRQIGVRDEAKIMGGIGICGRELCCKTFLFDFAPVSIKMAKEQNLSLNPAKISGVCGRLMCCLKNEQETYEYLNSKLPVVGDIVTTYDGFKGEVTGMSVLRQTVKVLVENGDVKELRDYKVDEISFKSTKKKVVKVTEEELAELKDLEDTEEKTIETSNSNKKNKKEKKDKKKNQEKQQEKKAEQKNDSFFENKNENKFFSETKRKEKAIENVAEKIKNIKKDEFDINIPIKPQINEIFEEESKIFSEENKKNHSRKKTRGDRRLRNKNMKQDYNSSDSENTNGGYHNTWGKSYSNHEENDFAPNKTKHRYRKNPNNKGKKNSDTNEKFSKGGKPSHRGKKEFHGKNKKNFRNNKRED</sequence>
<accession>A0A1H3G7T2</accession>
<keyword evidence="4" id="KW-1185">Reference proteome</keyword>
<feature type="region of interest" description="Disordered" evidence="1">
    <location>
        <begin position="291"/>
        <end position="340"/>
    </location>
</feature>
<name>A0A1H3G7T2_9FIRM</name>
<reference evidence="3 4" key="1">
    <citation type="submission" date="2016-10" db="EMBL/GenBank/DDBJ databases">
        <authorList>
            <person name="de Groot N.N."/>
        </authorList>
    </citation>
    <scope>NUCLEOTIDE SEQUENCE [LARGE SCALE GENOMIC DNA]</scope>
    <source>
        <strain evidence="3 4">DSM 14045</strain>
    </source>
</reference>
<dbReference type="InterPro" id="IPR007557">
    <property type="entry name" value="PSP1_C"/>
</dbReference>
<evidence type="ECO:0000313" key="4">
    <source>
        <dbReference type="Proteomes" id="UP000183918"/>
    </source>
</evidence>
<dbReference type="PROSITE" id="PS51411">
    <property type="entry name" value="PSP1_C"/>
    <property type="match status" value="1"/>
</dbReference>
<gene>
    <name evidence="3" type="ORF">SAMN02910414_00445</name>
</gene>
<dbReference type="PANTHER" id="PTHR43830:SF3">
    <property type="entry name" value="PROTEIN PSP1"/>
    <property type="match status" value="1"/>
</dbReference>
<feature type="compositionally biased region" description="Basic residues" evidence="1">
    <location>
        <begin position="476"/>
        <end position="500"/>
    </location>
</feature>
<organism evidence="3 4">
    <name type="scientific">Lachnobacterium bovis DSM 14045</name>
    <dbReference type="NCBI Taxonomy" id="1122142"/>
    <lineage>
        <taxon>Bacteria</taxon>
        <taxon>Bacillati</taxon>
        <taxon>Bacillota</taxon>
        <taxon>Clostridia</taxon>
        <taxon>Lachnospirales</taxon>
        <taxon>Lachnospiraceae</taxon>
        <taxon>Lachnobacterium</taxon>
    </lineage>
</organism>
<dbReference type="NCBIfam" id="NF041131">
    <property type="entry name" value="RicT_YaaT_fam"/>
    <property type="match status" value="1"/>
</dbReference>
<feature type="domain" description="PSP1 C-terminal" evidence="2">
    <location>
        <begin position="61"/>
        <end position="146"/>
    </location>
</feature>